<gene>
    <name evidence="6" type="ORF">ACFQ1M_15235</name>
</gene>
<keyword evidence="3" id="KW-0285">Flavoprotein</keyword>
<dbReference type="SUPFAM" id="SSF54373">
    <property type="entry name" value="FAD-linked reductases, C-terminal domain"/>
    <property type="match status" value="1"/>
</dbReference>
<evidence type="ECO:0000313" key="6">
    <source>
        <dbReference type="EMBL" id="MFD0863569.1"/>
    </source>
</evidence>
<dbReference type="Proteomes" id="UP001596978">
    <property type="component" value="Unassembled WGS sequence"/>
</dbReference>
<dbReference type="Pfam" id="PF00732">
    <property type="entry name" value="GMC_oxred_N"/>
    <property type="match status" value="1"/>
</dbReference>
<dbReference type="EMBL" id="JBHTJH010000017">
    <property type="protein sequence ID" value="MFD0863569.1"/>
    <property type="molecule type" value="Genomic_DNA"/>
</dbReference>
<accession>A0ABW3D380</accession>
<organism evidence="6 7">
    <name type="scientific">Sungkyunkwania multivorans</name>
    <dbReference type="NCBI Taxonomy" id="1173618"/>
    <lineage>
        <taxon>Bacteria</taxon>
        <taxon>Pseudomonadati</taxon>
        <taxon>Bacteroidota</taxon>
        <taxon>Flavobacteriia</taxon>
        <taxon>Flavobacteriales</taxon>
        <taxon>Flavobacteriaceae</taxon>
        <taxon>Sungkyunkwania</taxon>
    </lineage>
</organism>
<dbReference type="Gene3D" id="3.50.50.60">
    <property type="entry name" value="FAD/NAD(P)-binding domain"/>
    <property type="match status" value="1"/>
</dbReference>
<proteinExistence type="inferred from homology"/>
<dbReference type="SUPFAM" id="SSF51905">
    <property type="entry name" value="FAD/NAD(P)-binding domain"/>
    <property type="match status" value="1"/>
</dbReference>
<feature type="domain" description="Glucose-methanol-choline oxidoreductase N-terminal" evidence="5">
    <location>
        <begin position="258"/>
        <end position="272"/>
    </location>
</feature>
<dbReference type="InterPro" id="IPR036188">
    <property type="entry name" value="FAD/NAD-bd_sf"/>
</dbReference>
<dbReference type="PANTHER" id="PTHR11552">
    <property type="entry name" value="GLUCOSE-METHANOL-CHOLINE GMC OXIDOREDUCTASE"/>
    <property type="match status" value="1"/>
</dbReference>
<reference evidence="7" key="1">
    <citation type="journal article" date="2019" name="Int. J. Syst. Evol. Microbiol.">
        <title>The Global Catalogue of Microorganisms (GCM) 10K type strain sequencing project: providing services to taxonomists for standard genome sequencing and annotation.</title>
        <authorList>
            <consortium name="The Broad Institute Genomics Platform"/>
            <consortium name="The Broad Institute Genome Sequencing Center for Infectious Disease"/>
            <person name="Wu L."/>
            <person name="Ma J."/>
        </authorList>
    </citation>
    <scope>NUCLEOTIDE SEQUENCE [LARGE SCALE GENOMIC DNA]</scope>
    <source>
        <strain evidence="7">CCUG 62952</strain>
    </source>
</reference>
<evidence type="ECO:0000313" key="7">
    <source>
        <dbReference type="Proteomes" id="UP001596978"/>
    </source>
</evidence>
<keyword evidence="7" id="KW-1185">Reference proteome</keyword>
<dbReference type="InterPro" id="IPR012132">
    <property type="entry name" value="GMC_OxRdtase"/>
</dbReference>
<evidence type="ECO:0000256" key="2">
    <source>
        <dbReference type="ARBA" id="ARBA00010790"/>
    </source>
</evidence>
<protein>
    <submittedName>
        <fullName evidence="6">GMC family oxidoreductase</fullName>
    </submittedName>
</protein>
<name>A0ABW3D380_9FLAO</name>
<dbReference type="Pfam" id="PF05199">
    <property type="entry name" value="GMC_oxred_C"/>
    <property type="match status" value="1"/>
</dbReference>
<sequence length="541" mass="59573">MKTTFDYIIIGAGSAGCVLANRLSVDPANSVLLLEAGGKDTDPMIKIPGAYGDLHKKKINYGFFTEPQPHVNNRRMHVPRGKVLGGCSSTNAMVYVRGNKEDYNDWAKAGNKGWSYDEVLPYFLRSEHFEQIEKVSASHHRQGGELHVSFAERFKTPFAQAFIAASQKVGIPYNADYNGESQIGVGDFHMTIKNGSRWSTASAFLKPVLKRSNLQVITHAMVKEIIIENDMATGVSFIWKGKEMQSVKASKEVILSAGAINSPQLLMLSGIGDKDELKQHQIQLKKELPGVGKNLQDHLMSFVSCKAKVQMGVNHVLKPLHKLKALAQYAIGRSGPLTIGPLESYAFFNAANIHGSVDTQFQFAPIHIADGKGVNVYDMDTFPRWDGYTVLPCLLRPKSRGYIGINSNDPFKAPIIQPNFLSDEEDLQHLIKGSRKAMEVLEQDDFEPFNAGMMGIGLNSSDDEIAAHIRKFVETIYHPVGTCKMGNDEMSVVDDRLKLHGIEGLRVVDASITPTIVSGNTNAPVIMIAEKAADMILGVRF</sequence>
<dbReference type="PROSITE" id="PS00624">
    <property type="entry name" value="GMC_OXRED_2"/>
    <property type="match status" value="1"/>
</dbReference>
<evidence type="ECO:0000256" key="3">
    <source>
        <dbReference type="ARBA" id="ARBA00022630"/>
    </source>
</evidence>
<dbReference type="InterPro" id="IPR000172">
    <property type="entry name" value="GMC_OxRdtase_N"/>
</dbReference>
<comment type="cofactor">
    <cofactor evidence="1">
        <name>FAD</name>
        <dbReference type="ChEBI" id="CHEBI:57692"/>
    </cofactor>
</comment>
<dbReference type="Gene3D" id="3.30.560.10">
    <property type="entry name" value="Glucose Oxidase, domain 3"/>
    <property type="match status" value="1"/>
</dbReference>
<dbReference type="InterPro" id="IPR007867">
    <property type="entry name" value="GMC_OxRtase_C"/>
</dbReference>
<dbReference type="RefSeq" id="WP_386409725.1">
    <property type="nucleotide sequence ID" value="NZ_JBHTJH010000017.1"/>
</dbReference>
<evidence type="ECO:0000259" key="5">
    <source>
        <dbReference type="PROSITE" id="PS00624"/>
    </source>
</evidence>
<dbReference type="PIRSF" id="PIRSF000137">
    <property type="entry name" value="Alcohol_oxidase"/>
    <property type="match status" value="1"/>
</dbReference>
<evidence type="ECO:0000256" key="1">
    <source>
        <dbReference type="ARBA" id="ARBA00001974"/>
    </source>
</evidence>
<dbReference type="PANTHER" id="PTHR11552:SF147">
    <property type="entry name" value="CHOLINE DEHYDROGENASE, MITOCHONDRIAL"/>
    <property type="match status" value="1"/>
</dbReference>
<evidence type="ECO:0000256" key="4">
    <source>
        <dbReference type="ARBA" id="ARBA00022827"/>
    </source>
</evidence>
<dbReference type="PROSITE" id="PS51257">
    <property type="entry name" value="PROKAR_LIPOPROTEIN"/>
    <property type="match status" value="1"/>
</dbReference>
<comment type="similarity">
    <text evidence="2">Belongs to the GMC oxidoreductase family.</text>
</comment>
<comment type="caution">
    <text evidence="6">The sequence shown here is derived from an EMBL/GenBank/DDBJ whole genome shotgun (WGS) entry which is preliminary data.</text>
</comment>
<keyword evidence="4" id="KW-0274">FAD</keyword>